<keyword evidence="2" id="KW-1185">Reference proteome</keyword>
<organism evidence="1 2">
    <name type="scientific">Trichothecium roseum</name>
    <dbReference type="NCBI Taxonomy" id="47278"/>
    <lineage>
        <taxon>Eukaryota</taxon>
        <taxon>Fungi</taxon>
        <taxon>Dikarya</taxon>
        <taxon>Ascomycota</taxon>
        <taxon>Pezizomycotina</taxon>
        <taxon>Sordariomycetes</taxon>
        <taxon>Hypocreomycetidae</taxon>
        <taxon>Hypocreales</taxon>
        <taxon>Hypocreales incertae sedis</taxon>
        <taxon>Trichothecium</taxon>
    </lineage>
</organism>
<name>A0ACC0V9D4_9HYPO</name>
<evidence type="ECO:0000313" key="1">
    <source>
        <dbReference type="EMBL" id="KAI9902330.1"/>
    </source>
</evidence>
<accession>A0ACC0V9D4</accession>
<proteinExistence type="predicted"/>
<evidence type="ECO:0000313" key="2">
    <source>
        <dbReference type="Proteomes" id="UP001163324"/>
    </source>
</evidence>
<protein>
    <submittedName>
        <fullName evidence="1">Uncharacterized protein</fullName>
    </submittedName>
</protein>
<dbReference type="EMBL" id="CM047941">
    <property type="protein sequence ID" value="KAI9902330.1"/>
    <property type="molecule type" value="Genomic_DNA"/>
</dbReference>
<dbReference type="Proteomes" id="UP001163324">
    <property type="component" value="Chromosome 2"/>
</dbReference>
<reference evidence="1" key="1">
    <citation type="submission" date="2022-10" db="EMBL/GenBank/DDBJ databases">
        <title>Complete Genome of Trichothecium roseum strain YXFP-22015, a Plant Pathogen Isolated from Citrus.</title>
        <authorList>
            <person name="Wang Y."/>
            <person name="Zhu L."/>
        </authorList>
    </citation>
    <scope>NUCLEOTIDE SEQUENCE</scope>
    <source>
        <strain evidence="1">YXFP-22015</strain>
    </source>
</reference>
<comment type="caution">
    <text evidence="1">The sequence shown here is derived from an EMBL/GenBank/DDBJ whole genome shotgun (WGS) entry which is preliminary data.</text>
</comment>
<sequence length="286" mass="31384">MSRRLTYSLTDHLLKSKPQDYKAATQSNFLLAAARGTLAPDKLASWMANERVYLHGYTKGIGRLLSQIQQPDRQPEPAVTEEKGAEENLVELLIDALGAVNDEKSRFEEVANTYGIDMDSFCDERGKLAYAKKTDGTRRFEALFGSVRLADSPVCPWLEAAVLYWGTERIYLDAWTWAKGRQGPDHGSGPGGGGGGGGGVTAAAAATADHNYAKDRDGGALRKEFLPIWTKQEFVEVVETFQGFVDVHVREAVQVHGEKVLEEIVGRAETAWAELLLAEKGSWPDV</sequence>
<gene>
    <name evidence="1" type="ORF">N3K66_001682</name>
</gene>